<dbReference type="InterPro" id="IPR018490">
    <property type="entry name" value="cNMP-bd_dom_sf"/>
</dbReference>
<feature type="transmembrane region" description="Helical" evidence="1">
    <location>
        <begin position="486"/>
        <end position="507"/>
    </location>
</feature>
<feature type="transmembrane region" description="Helical" evidence="1">
    <location>
        <begin position="660"/>
        <end position="679"/>
    </location>
</feature>
<dbReference type="PANTHER" id="PTHR24567:SF74">
    <property type="entry name" value="HTH-TYPE TRANSCRIPTIONAL REGULATOR ARCR"/>
    <property type="match status" value="1"/>
</dbReference>
<name>A0A3B0UT27_9ZZZZ</name>
<dbReference type="GO" id="GO:0005829">
    <property type="term" value="C:cytosol"/>
    <property type="evidence" value="ECO:0007669"/>
    <property type="project" value="TreeGrafter"/>
</dbReference>
<dbReference type="EMBL" id="UOEU01000220">
    <property type="protein sequence ID" value="VAW31443.1"/>
    <property type="molecule type" value="Genomic_DNA"/>
</dbReference>
<dbReference type="PROSITE" id="PS50042">
    <property type="entry name" value="CNMP_BINDING_3"/>
    <property type="match status" value="2"/>
</dbReference>
<protein>
    <recommendedName>
        <fullName evidence="2">Cyclic nucleotide-binding domain-containing protein</fullName>
    </recommendedName>
</protein>
<feature type="transmembrane region" description="Helical" evidence="1">
    <location>
        <begin position="262"/>
        <end position="281"/>
    </location>
</feature>
<keyword evidence="1" id="KW-0472">Membrane</keyword>
<feature type="transmembrane region" description="Helical" evidence="1">
    <location>
        <begin position="514"/>
        <end position="531"/>
    </location>
</feature>
<dbReference type="SUPFAM" id="SSF51206">
    <property type="entry name" value="cAMP-binding domain-like"/>
    <property type="match status" value="2"/>
</dbReference>
<reference evidence="3" key="1">
    <citation type="submission" date="2018-06" db="EMBL/GenBank/DDBJ databases">
        <authorList>
            <person name="Zhirakovskaya E."/>
        </authorList>
    </citation>
    <scope>NUCLEOTIDE SEQUENCE</scope>
</reference>
<dbReference type="GO" id="GO:0003700">
    <property type="term" value="F:DNA-binding transcription factor activity"/>
    <property type="evidence" value="ECO:0007669"/>
    <property type="project" value="TreeGrafter"/>
</dbReference>
<feature type="domain" description="Cyclic nucleotide-binding" evidence="2">
    <location>
        <begin position="946"/>
        <end position="1048"/>
    </location>
</feature>
<feature type="transmembrane region" description="Helical" evidence="1">
    <location>
        <begin position="605"/>
        <end position="627"/>
    </location>
</feature>
<feature type="transmembrane region" description="Helical" evidence="1">
    <location>
        <begin position="700"/>
        <end position="718"/>
    </location>
</feature>
<feature type="transmembrane region" description="Helical" evidence="1">
    <location>
        <begin position="543"/>
        <end position="563"/>
    </location>
</feature>
<dbReference type="Pfam" id="PF00027">
    <property type="entry name" value="cNMP_binding"/>
    <property type="match status" value="2"/>
</dbReference>
<feature type="transmembrane region" description="Helical" evidence="1">
    <location>
        <begin position="293"/>
        <end position="313"/>
    </location>
</feature>
<feature type="transmembrane region" description="Helical" evidence="1">
    <location>
        <begin position="575"/>
        <end position="599"/>
    </location>
</feature>
<proteinExistence type="predicted"/>
<organism evidence="3">
    <name type="scientific">hydrothermal vent metagenome</name>
    <dbReference type="NCBI Taxonomy" id="652676"/>
    <lineage>
        <taxon>unclassified sequences</taxon>
        <taxon>metagenomes</taxon>
        <taxon>ecological metagenomes</taxon>
    </lineage>
</organism>
<evidence type="ECO:0000313" key="3">
    <source>
        <dbReference type="EMBL" id="VAW31443.1"/>
    </source>
</evidence>
<feature type="transmembrane region" description="Helical" evidence="1">
    <location>
        <begin position="157"/>
        <end position="182"/>
    </location>
</feature>
<evidence type="ECO:0000256" key="1">
    <source>
        <dbReference type="SAM" id="Phobius"/>
    </source>
</evidence>
<dbReference type="InterPro" id="IPR050397">
    <property type="entry name" value="Env_Response_Regulators"/>
</dbReference>
<sequence>MFSEQFWQQLGANTNPTAYKPQRNTRIIVARLQTRTEPYYVIKEPESKSYLRLGEEDYALWWQMNGRKSIKDLLFYSLKRYKTLPIGHLTALIGELKEGNFLQTRSVKVYDQIEAELAARAPASRGQKLLQRFLYTELAVSGLDDFFTPLYKQLKPLFWPIGQTLLFLLVLLGGLLFGWNYFNSNYAITNGSLSVITLLIANLIVIGLHELAHGLMTKHVGRELDRGGFLLYWGFPAFFVDTRDTWLSPWLDRIKVSWAGPYSGLMLGGLIGLILTAVPAATSSPTPTLQNTLFTTFLFQMGFLAYLSVFINLNPLLELDGYFILMDWLEMPGLRQRAFNFLQHEAWKKLKAAGSPIKFWRDLSRAERIFTLFGLMALLYSIFALWLATTFWQGYLSQFFITLWGNGQWWGKLVVGLITAVLILPALYYVILYGWSRIQAGLEWLSRRQLLARSDVLALLLGVPIIVGLPLLRFALNSITPAQISLWQGILTWSIHIAATAALIGVARQLPGSRFQWALWALTAVPLTLALSRFSPTPLARDLALVATAAAILAAGIVAWYTINPSFLEAGDRLLMVLFIFLAISTYTGMTYIVGVAQLAQNGRWLATAVITLFIGLGLGLMAPLLINFIRSRFALPWALFTLASLVTPWLQIYPDLNPILITIWLYAALLYLLLGMLAQFTRSEIAASKSGIFSERDRLINSFNQFIFALFSSYEAIFGQRRLKRIQGQMAALNPLDADATIVALGKHAQKRLLLAVDRLDDLAGTPFTRKVGQAAYDSLDWLEAETLGRHVLAKTKWGTQLAQGFIQVRDKRAELIRQADVFAGFDRDGVDELLKLLHRWQARANQTIAQAEREASYFYLIEAGEVGVFHDGVQMATLAAGGYFGTAALAGTGSYQFTYRALTAVTTLTIHQDNFDPLLRADTTLAQQVSSGAQARSLLRQMILFSSLSPQELAAIDARLQPRRLAAGEQFVQEGEPRSHLFIVAEGEIELFVNEDGSERIIGRLGLGEHFGEYALFADTPYHASGRATLPTRLLLLDEAKFDELVANSKRMTHYVEQIGSGRLIATRRRATPVTLIS</sequence>
<keyword evidence="1" id="KW-1133">Transmembrane helix</keyword>
<gene>
    <name evidence="3" type="ORF">MNBD_CHLOROFLEXI01-3974</name>
</gene>
<accession>A0A3B0UT27</accession>
<feature type="transmembrane region" description="Helical" evidence="1">
    <location>
        <begin position="369"/>
        <end position="389"/>
    </location>
</feature>
<dbReference type="CDD" id="cd00038">
    <property type="entry name" value="CAP_ED"/>
    <property type="match status" value="2"/>
</dbReference>
<dbReference type="Gene3D" id="2.60.120.10">
    <property type="entry name" value="Jelly Rolls"/>
    <property type="match status" value="2"/>
</dbReference>
<dbReference type="InterPro" id="IPR014710">
    <property type="entry name" value="RmlC-like_jellyroll"/>
</dbReference>
<dbReference type="SMART" id="SM00100">
    <property type="entry name" value="cNMP"/>
    <property type="match status" value="2"/>
</dbReference>
<dbReference type="AlphaFoldDB" id="A0A3B0UT27"/>
<feature type="domain" description="Cyclic nucleotide-binding" evidence="2">
    <location>
        <begin position="823"/>
        <end position="921"/>
    </location>
</feature>
<dbReference type="InterPro" id="IPR000595">
    <property type="entry name" value="cNMP-bd_dom"/>
</dbReference>
<keyword evidence="1" id="KW-0812">Transmembrane</keyword>
<dbReference type="PANTHER" id="PTHR24567">
    <property type="entry name" value="CRP FAMILY TRANSCRIPTIONAL REGULATORY PROTEIN"/>
    <property type="match status" value="1"/>
</dbReference>
<feature type="transmembrane region" description="Helical" evidence="1">
    <location>
        <begin position="634"/>
        <end position="654"/>
    </location>
</feature>
<evidence type="ECO:0000259" key="2">
    <source>
        <dbReference type="PROSITE" id="PS50042"/>
    </source>
</evidence>
<feature type="transmembrane region" description="Helical" evidence="1">
    <location>
        <begin position="188"/>
        <end position="208"/>
    </location>
</feature>
<feature type="transmembrane region" description="Helical" evidence="1">
    <location>
        <begin position="456"/>
        <end position="474"/>
    </location>
</feature>
<feature type="transmembrane region" description="Helical" evidence="1">
    <location>
        <begin position="409"/>
        <end position="435"/>
    </location>
</feature>